<dbReference type="PANTHER" id="PTHR13273:SF14">
    <property type="entry name" value="ANAMORSIN"/>
    <property type="match status" value="1"/>
</dbReference>
<evidence type="ECO:0000256" key="3">
    <source>
        <dbReference type="ARBA" id="ARBA00022485"/>
    </source>
</evidence>
<keyword evidence="7 9" id="KW-0411">Iron-sulfur</keyword>
<feature type="region of interest" description="Fe-S binding site B" evidence="9">
    <location>
        <begin position="277"/>
        <end position="291"/>
    </location>
</feature>
<feature type="binding site" evidence="9">
    <location>
        <position position="250"/>
    </location>
    <ligand>
        <name>[2Fe-2S] cluster</name>
        <dbReference type="ChEBI" id="CHEBI:190135"/>
    </ligand>
</feature>
<feature type="binding site" evidence="9">
    <location>
        <position position="280"/>
    </location>
    <ligand>
        <name>[4Fe-4S] cluster</name>
        <dbReference type="ChEBI" id="CHEBI:49883"/>
    </ligand>
</feature>
<dbReference type="OrthoDB" id="311633at2759"/>
<feature type="binding site" evidence="9">
    <location>
        <position position="248"/>
    </location>
    <ligand>
        <name>[2Fe-2S] cluster</name>
        <dbReference type="ChEBI" id="CHEBI:190135"/>
    </ligand>
</feature>
<dbReference type="GO" id="GO:0051539">
    <property type="term" value="F:4 iron, 4 sulfur cluster binding"/>
    <property type="evidence" value="ECO:0007669"/>
    <property type="project" value="UniProtKB-KW"/>
</dbReference>
<keyword evidence="9" id="KW-0001">2Fe-2S</keyword>
<proteinExistence type="inferred from homology"/>
<keyword evidence="6 9" id="KW-0408">Iron</keyword>
<dbReference type="GO" id="GO:0051537">
    <property type="term" value="F:2 iron, 2 sulfur cluster binding"/>
    <property type="evidence" value="ECO:0007669"/>
    <property type="project" value="UniProtKB-UniRule"/>
</dbReference>
<evidence type="ECO:0000313" key="11">
    <source>
        <dbReference type="EMBL" id="PHJ25067.1"/>
    </source>
</evidence>
<keyword evidence="12" id="KW-1185">Reference proteome</keyword>
<comment type="domain">
    <text evidence="9">The N-terminal domain has structural similarity with S-adenosyl-L-methionine-dependent methyltransferases, but does not bind S-adenosyl-L-methionine. It is required for correct assembly of the 2 Fe-S clusters.</text>
</comment>
<evidence type="ECO:0000256" key="2">
    <source>
        <dbReference type="ARBA" id="ARBA00008169"/>
    </source>
</evidence>
<dbReference type="PANTHER" id="PTHR13273">
    <property type="entry name" value="ANAMORSIN"/>
    <property type="match status" value="1"/>
</dbReference>
<feature type="binding site" evidence="9">
    <location>
        <position position="238"/>
    </location>
    <ligand>
        <name>[2Fe-2S] cluster</name>
        <dbReference type="ChEBI" id="CHEBI:190135"/>
    </ligand>
</feature>
<feature type="short sequence motif" description="Cx2C motif 1" evidence="9">
    <location>
        <begin position="277"/>
        <end position="280"/>
    </location>
</feature>
<feature type="binding site" evidence="9">
    <location>
        <position position="291"/>
    </location>
    <ligand>
        <name>[4Fe-4S] cluster</name>
        <dbReference type="ChEBI" id="CHEBI:49883"/>
    </ligand>
</feature>
<feature type="short sequence motif" description="Cx2C motif 2" evidence="9">
    <location>
        <begin position="288"/>
        <end position="291"/>
    </location>
</feature>
<dbReference type="GO" id="GO:0005758">
    <property type="term" value="C:mitochondrial intermembrane space"/>
    <property type="evidence" value="ECO:0007669"/>
    <property type="project" value="UniProtKB-SubCell"/>
</dbReference>
<comment type="caution">
    <text evidence="11">The sequence shown here is derived from an EMBL/GenBank/DDBJ whole genome shotgun (WGS) entry which is preliminary data.</text>
</comment>
<evidence type="ECO:0000313" key="12">
    <source>
        <dbReference type="Proteomes" id="UP000221165"/>
    </source>
</evidence>
<comment type="caution">
    <text evidence="9">Lacks conserved residue(s) required for the propagation of feature annotation.</text>
</comment>
<dbReference type="EMBL" id="MIGC01000426">
    <property type="protein sequence ID" value="PHJ25067.1"/>
    <property type="molecule type" value="Genomic_DNA"/>
</dbReference>
<reference evidence="11 12" key="1">
    <citation type="journal article" date="2017" name="Int. J. Parasitol.">
        <title>The genome of the protozoan parasite Cystoisospora suis and a reverse vaccinology approach to identify vaccine candidates.</title>
        <authorList>
            <person name="Palmieri N."/>
            <person name="Shrestha A."/>
            <person name="Ruttkowski B."/>
            <person name="Beck T."/>
            <person name="Vogl C."/>
            <person name="Tomley F."/>
            <person name="Blake D.P."/>
            <person name="Joachim A."/>
        </authorList>
    </citation>
    <scope>NUCLEOTIDE SEQUENCE [LARGE SCALE GENOMIC DNA]</scope>
    <source>
        <strain evidence="11 12">Wien I</strain>
    </source>
</reference>
<evidence type="ECO:0000256" key="4">
    <source>
        <dbReference type="ARBA" id="ARBA00022490"/>
    </source>
</evidence>
<dbReference type="RefSeq" id="XP_067926739.1">
    <property type="nucleotide sequence ID" value="XM_068061282.1"/>
</dbReference>
<dbReference type="Proteomes" id="UP000221165">
    <property type="component" value="Unassembled WGS sequence"/>
</dbReference>
<dbReference type="GeneID" id="94424493"/>
<dbReference type="GO" id="GO:0016226">
    <property type="term" value="P:iron-sulfur cluster assembly"/>
    <property type="evidence" value="ECO:0007669"/>
    <property type="project" value="UniProtKB-UniRule"/>
</dbReference>
<dbReference type="HAMAP" id="MF_03115">
    <property type="entry name" value="Anamorsin"/>
    <property type="match status" value="1"/>
</dbReference>
<gene>
    <name evidence="11" type="ORF">CSUI_001076</name>
</gene>
<keyword evidence="5 9" id="KW-0479">Metal-binding</keyword>
<evidence type="ECO:0000259" key="10">
    <source>
        <dbReference type="Pfam" id="PF05093"/>
    </source>
</evidence>
<keyword evidence="8 9" id="KW-0496">Mitochondrion</keyword>
<keyword evidence="3 9" id="KW-0004">4Fe-4S</keyword>
<name>A0A2C6LA09_9APIC</name>
<protein>
    <recommendedName>
        <fullName evidence="9">Anamorsin homolog</fullName>
    </recommendedName>
    <alternativeName>
        <fullName evidence="9">Fe-S cluster assembly protein DRE2 homolog</fullName>
    </alternativeName>
</protein>
<evidence type="ECO:0000256" key="5">
    <source>
        <dbReference type="ARBA" id="ARBA00022723"/>
    </source>
</evidence>
<feature type="binding site" evidence="9">
    <location>
        <position position="277"/>
    </location>
    <ligand>
        <name>[4Fe-4S] cluster</name>
        <dbReference type="ChEBI" id="CHEBI:49883"/>
    </ligand>
</feature>
<dbReference type="GO" id="GO:0009055">
    <property type="term" value="F:electron transfer activity"/>
    <property type="evidence" value="ECO:0007669"/>
    <property type="project" value="UniProtKB-UniRule"/>
</dbReference>
<keyword evidence="4 9" id="KW-0963">Cytoplasm</keyword>
<dbReference type="InterPro" id="IPR046408">
    <property type="entry name" value="CIAPIN1"/>
</dbReference>
<dbReference type="GO" id="GO:0046872">
    <property type="term" value="F:metal ion binding"/>
    <property type="evidence" value="ECO:0007669"/>
    <property type="project" value="UniProtKB-KW"/>
</dbReference>
<comment type="subcellular location">
    <subcellularLocation>
        <location evidence="9">Cytoplasm</location>
    </subcellularLocation>
    <subcellularLocation>
        <location evidence="9">Mitochondrion intermembrane space</location>
    </subcellularLocation>
</comment>
<dbReference type="InterPro" id="IPR007785">
    <property type="entry name" value="Anamorsin"/>
</dbReference>
<organism evidence="11 12">
    <name type="scientific">Cystoisospora suis</name>
    <dbReference type="NCBI Taxonomy" id="483139"/>
    <lineage>
        <taxon>Eukaryota</taxon>
        <taxon>Sar</taxon>
        <taxon>Alveolata</taxon>
        <taxon>Apicomplexa</taxon>
        <taxon>Conoidasida</taxon>
        <taxon>Coccidia</taxon>
        <taxon>Eucoccidiorida</taxon>
        <taxon>Eimeriorina</taxon>
        <taxon>Sarcocystidae</taxon>
        <taxon>Cystoisospora</taxon>
    </lineage>
</organism>
<comment type="cofactor">
    <cofactor evidence="1 9">
        <name>[4Fe-4S] cluster</name>
        <dbReference type="ChEBI" id="CHEBI:49883"/>
    </cofactor>
</comment>
<feature type="binding site" evidence="9">
    <location>
        <position position="288"/>
    </location>
    <ligand>
        <name>[4Fe-4S] cluster</name>
        <dbReference type="ChEBI" id="CHEBI:49883"/>
    </ligand>
</feature>
<evidence type="ECO:0000256" key="6">
    <source>
        <dbReference type="ARBA" id="ARBA00023004"/>
    </source>
</evidence>
<evidence type="ECO:0000256" key="9">
    <source>
        <dbReference type="HAMAP-Rule" id="MF_03115"/>
    </source>
</evidence>
<comment type="cofactor">
    <cofactor evidence="9">
        <name>[2Fe-2S] cluster</name>
        <dbReference type="ChEBI" id="CHEBI:190135"/>
    </cofactor>
</comment>
<dbReference type="AlphaFoldDB" id="A0A2C6LA09"/>
<comment type="domain">
    <text evidence="9">The C-terminal domain binds 2 Fe-S clusters but is otherwise mostly in an intrinsically disordered conformation.</text>
</comment>
<evidence type="ECO:0000256" key="1">
    <source>
        <dbReference type="ARBA" id="ARBA00001966"/>
    </source>
</evidence>
<dbReference type="VEuPathDB" id="ToxoDB:CSUI_001076"/>
<dbReference type="Pfam" id="PF05093">
    <property type="entry name" value="CIAPIN1"/>
    <property type="match status" value="1"/>
</dbReference>
<comment type="subunit">
    <text evidence="9">Monomer.</text>
</comment>
<evidence type="ECO:0000256" key="7">
    <source>
        <dbReference type="ARBA" id="ARBA00023014"/>
    </source>
</evidence>
<comment type="function">
    <text evidence="9">Component of the cytosolic iron-sulfur (Fe-S) protein assembly (CIA) machinery. Required for the maturation of extramitochondrial Fe-S proteins. Part of an electron transfer chain functioning in an early step of cytosolic Fe-S biogenesis, facilitating the de novo assembly of a [4Fe-4S] cluster on the cytosolic Fe-S scaffold complex. Electrons are transferred from NADPH via a FAD- and FMN-containing diflavin oxidoreductase. Together with the diflavin oxidoreductase, also required for the assembly of the diferric tyrosyl radical cofactor of ribonucleotide reductase (RNR), probably by providing electrons for reduction during radical cofactor maturation in the catalytic small subunit.</text>
</comment>
<comment type="domain">
    <text evidence="9">The twin Cx2C motifs are involved in the recognition by the mitochondrial MIA40-ERV1 disulfide relay system. The formation of 2 disulfide bonds in the Cx2C motifs through dithiol/disulfide exchange reactions effectively traps the protein in the mitochondrial intermembrane space.</text>
</comment>
<evidence type="ECO:0000256" key="8">
    <source>
        <dbReference type="ARBA" id="ARBA00023128"/>
    </source>
</evidence>
<accession>A0A2C6LA09</accession>
<comment type="similarity">
    <text evidence="2 9">Belongs to the anamorsin family.</text>
</comment>
<feature type="binding site" evidence="9">
    <location>
        <position position="245"/>
    </location>
    <ligand>
        <name>[2Fe-2S] cluster</name>
        <dbReference type="ChEBI" id="CHEBI:190135"/>
    </ligand>
</feature>
<feature type="domain" description="Anamorsin C-terminal" evidence="10">
    <location>
        <begin position="274"/>
        <end position="307"/>
    </location>
</feature>
<sequence>MAAAGQNQASGLCAGGVYLVLSSQGDKAEGPWSSLLSSLQTLQKSFPSAKFLFSFLESSQIEKIQKEAHVGDASLDGIFICVDAQLCHDGSSLFSASPSSANTSLAKTLFKLLKPGGLVLLLQSLLPVNGVKDGEAKLSKTLKKQMIYQGCLTAESTDIPSFLAAAYTPLQQSLGLEACLKKPTWEAGASHSVAETKEGLLYGMNRVGDEEGVGLIDESTLIDPTESYQPLGKDRSSCASRPKACANCTCGRKEREEAEEKEERRKKLESGEIRSSCGNCYLGDAFRCAGCPYKGMPAFKPGEKVSLASGDAAVPTAGGMDNNQLTTVKMNKVQLADIGDDI</sequence>